<evidence type="ECO:0000313" key="1">
    <source>
        <dbReference type="EMBL" id="CAJ2505483.1"/>
    </source>
</evidence>
<dbReference type="EMBL" id="CAUWAG010000007">
    <property type="protein sequence ID" value="CAJ2505483.1"/>
    <property type="molecule type" value="Genomic_DNA"/>
</dbReference>
<dbReference type="AlphaFoldDB" id="A0AAI8VIB0"/>
<keyword evidence="2" id="KW-1185">Reference proteome</keyword>
<comment type="caution">
    <text evidence="1">The sequence shown here is derived from an EMBL/GenBank/DDBJ whole genome shotgun (WGS) entry which is preliminary data.</text>
</comment>
<reference evidence="1" key="1">
    <citation type="submission" date="2023-10" db="EMBL/GenBank/DDBJ databases">
        <authorList>
            <person name="Hackl T."/>
        </authorList>
    </citation>
    <scope>NUCLEOTIDE SEQUENCE</scope>
</reference>
<organism evidence="1 2">
    <name type="scientific">Anthostomella pinea</name>
    <dbReference type="NCBI Taxonomy" id="933095"/>
    <lineage>
        <taxon>Eukaryota</taxon>
        <taxon>Fungi</taxon>
        <taxon>Dikarya</taxon>
        <taxon>Ascomycota</taxon>
        <taxon>Pezizomycotina</taxon>
        <taxon>Sordariomycetes</taxon>
        <taxon>Xylariomycetidae</taxon>
        <taxon>Xylariales</taxon>
        <taxon>Xylariaceae</taxon>
        <taxon>Anthostomella</taxon>
    </lineage>
</organism>
<name>A0AAI8VIB0_9PEZI</name>
<dbReference type="Proteomes" id="UP001295740">
    <property type="component" value="Unassembled WGS sequence"/>
</dbReference>
<proteinExistence type="predicted"/>
<protein>
    <submittedName>
        <fullName evidence="1">Uu.00g128770.m01.CDS01</fullName>
    </submittedName>
</protein>
<accession>A0AAI8VIB0</accession>
<evidence type="ECO:0000313" key="2">
    <source>
        <dbReference type="Proteomes" id="UP001295740"/>
    </source>
</evidence>
<sequence length="249" mass="27826">MTMSAYAVNAPSGNDSPAWMTPQILYITSDNNGHGTNSTEPEGFYVGHFVYESDIYGYILIKILPEIYQNDEDEIREQSMTIDETGGWPCTIGIFGTTTDLYNPGTIVLDSSRGYRLLDTQADELEQVHLSSSCTTNSSVYYGLPIALKATDDEPQLSDSGTWVYIRRDDESLGLFGYVVGRTAVEEEHPGNRFAPKARSEHMLLVQLGEEVECDIGLQLKLITKHLSMEEFRAAQENTRRWTKVGSSE</sequence>
<gene>
    <name evidence="1" type="ORF">KHLLAP_LOCUS5951</name>
</gene>